<evidence type="ECO:0000313" key="2">
    <source>
        <dbReference type="Proteomes" id="UP000607645"/>
    </source>
</evidence>
<protein>
    <submittedName>
        <fullName evidence="1">DUF1015 domain-containing protein</fullName>
    </submittedName>
</protein>
<reference evidence="1" key="1">
    <citation type="submission" date="2020-08" db="EMBL/GenBank/DDBJ databases">
        <title>Genome public.</title>
        <authorList>
            <person name="Liu C."/>
            <person name="Sun Q."/>
        </authorList>
    </citation>
    <scope>NUCLEOTIDE SEQUENCE</scope>
    <source>
        <strain evidence="1">NSJ-52</strain>
    </source>
</reference>
<dbReference type="EMBL" id="JACOPQ010000009">
    <property type="protein sequence ID" value="MBC5737709.1"/>
    <property type="molecule type" value="Genomic_DNA"/>
</dbReference>
<dbReference type="PANTHER" id="PTHR36454">
    <property type="entry name" value="LMO2823 PROTEIN"/>
    <property type="match status" value="1"/>
</dbReference>
<proteinExistence type="predicted"/>
<dbReference type="PANTHER" id="PTHR36454:SF1">
    <property type="entry name" value="DUF1015 DOMAIN-CONTAINING PROTEIN"/>
    <property type="match status" value="1"/>
</dbReference>
<dbReference type="InterPro" id="IPR008323">
    <property type="entry name" value="UCP033563"/>
</dbReference>
<sequence>MSADFTALPFSPADILLPVNCEYAKWSVVACDQYTSQPEYWQRVEDYVGSAPSSLRLILPESCLEGPDVETDIMDVNNTMTRYLREGRFKELPHALVYVERTLSGGRVRRGIVGMVDLEQYDYEPGSSAPIRATEGTVMSRIPPRVAVRKNAPIELPHAMLLADDRERTVVEPLAAATGHMDVLYDFDLMEGGGHIKGWLLGEAEQTGVAAALHALAESSAFNARYGLDGADVMLFAVGDGNHSLATAKECYERQKRLTAPEKWDALPARYALCEVVNLHDESLEFEPIHRVLFGVDPEALLKELMLAYPGAHLGPGEGHQISFLHRDGTGVVTVPNPKAQLPVGTLQAFLDAYVIKHKCRIDYIHGEDVTRDLASRPGNLGFLLGAMGKAELFPTVLHDGVLPRKTFSMGEASDKRFYLEARKIR</sequence>
<accession>A0A8J6JLZ6</accession>
<dbReference type="Pfam" id="PF06245">
    <property type="entry name" value="DUF1015"/>
    <property type="match status" value="1"/>
</dbReference>
<gene>
    <name evidence="1" type="ORF">H8S62_11905</name>
</gene>
<dbReference type="Proteomes" id="UP000607645">
    <property type="component" value="Unassembled WGS sequence"/>
</dbReference>
<evidence type="ECO:0000313" key="1">
    <source>
        <dbReference type="EMBL" id="MBC5737709.1"/>
    </source>
</evidence>
<comment type="caution">
    <text evidence="1">The sequence shown here is derived from an EMBL/GenBank/DDBJ whole genome shotgun (WGS) entry which is preliminary data.</text>
</comment>
<organism evidence="1 2">
    <name type="scientific">Lawsonibacter faecis</name>
    <dbReference type="NCBI Taxonomy" id="2763052"/>
    <lineage>
        <taxon>Bacteria</taxon>
        <taxon>Bacillati</taxon>
        <taxon>Bacillota</taxon>
        <taxon>Clostridia</taxon>
        <taxon>Eubacteriales</taxon>
        <taxon>Oscillospiraceae</taxon>
        <taxon>Lawsonibacter</taxon>
    </lineage>
</organism>
<keyword evidence="2" id="KW-1185">Reference proteome</keyword>
<dbReference type="RefSeq" id="WP_155148755.1">
    <property type="nucleotide sequence ID" value="NZ_JACOPQ010000009.1"/>
</dbReference>
<dbReference type="AlphaFoldDB" id="A0A8J6JLZ6"/>
<name>A0A8J6JLZ6_9FIRM</name>